<feature type="domain" description="Serine hydrolase" evidence="3">
    <location>
        <begin position="3"/>
        <end position="201"/>
    </location>
</feature>
<evidence type="ECO:0000256" key="1">
    <source>
        <dbReference type="ARBA" id="ARBA00022801"/>
    </source>
</evidence>
<dbReference type="GO" id="GO:0005737">
    <property type="term" value="C:cytoplasm"/>
    <property type="evidence" value="ECO:0007669"/>
    <property type="project" value="TreeGrafter"/>
</dbReference>
<feature type="compositionally biased region" description="Low complexity" evidence="2">
    <location>
        <begin position="220"/>
        <end position="243"/>
    </location>
</feature>
<dbReference type="GO" id="GO:0005634">
    <property type="term" value="C:nucleus"/>
    <property type="evidence" value="ECO:0007669"/>
    <property type="project" value="TreeGrafter"/>
</dbReference>
<accession>A0A813GIS0</accession>
<proteinExistence type="predicted"/>
<name>A0A813GIS0_POLGL</name>
<comment type="caution">
    <text evidence="4">The sequence shown here is derived from an EMBL/GenBank/DDBJ whole genome shotgun (WGS) entry which is preliminary data.</text>
</comment>
<sequence>MSLRLLCLHGYGQSAEVFRARSGALRRALKGLVGEFVCIDAPHRCTHFLPDESEASVVQRLGWWDWTEEPGCQRRRFGWEKSEEILLAFIDADQQGFDGVLGFSQGAVAGAMLCATQPKRFRFAVLVAGGLPTDPGMSEILAAACKLNAPMPPAMHVYGQLDQLVEPARVLDLAALWGGSATPYGHPGGHMIPSSKEFRDAVVAFISGLSNRPDASAAQSNNNSNHNNHNNNKNNNNDDNSNSMAPRALPVPTAQTSLADVPTGLHVDELQSLLLRRH</sequence>
<dbReference type="Gene3D" id="3.40.50.1820">
    <property type="entry name" value="alpha/beta hydrolase"/>
    <property type="match status" value="1"/>
</dbReference>
<evidence type="ECO:0000256" key="2">
    <source>
        <dbReference type="SAM" id="MobiDB-lite"/>
    </source>
</evidence>
<keyword evidence="1" id="KW-0378">Hydrolase</keyword>
<dbReference type="Proteomes" id="UP000654075">
    <property type="component" value="Unassembled WGS sequence"/>
</dbReference>
<dbReference type="InterPro" id="IPR029058">
    <property type="entry name" value="AB_hydrolase_fold"/>
</dbReference>
<dbReference type="OrthoDB" id="414698at2759"/>
<reference evidence="4" key="1">
    <citation type="submission" date="2021-02" db="EMBL/GenBank/DDBJ databases">
        <authorList>
            <person name="Dougan E. K."/>
            <person name="Rhodes N."/>
            <person name="Thang M."/>
            <person name="Chan C."/>
        </authorList>
    </citation>
    <scope>NUCLEOTIDE SEQUENCE</scope>
</reference>
<dbReference type="InterPro" id="IPR005645">
    <property type="entry name" value="FSH-like_dom"/>
</dbReference>
<keyword evidence="5" id="KW-1185">Reference proteome</keyword>
<dbReference type="PANTHER" id="PTHR48070:SF6">
    <property type="entry name" value="ESTERASE OVCA2"/>
    <property type="match status" value="1"/>
</dbReference>
<evidence type="ECO:0000313" key="4">
    <source>
        <dbReference type="EMBL" id="CAE8622563.1"/>
    </source>
</evidence>
<evidence type="ECO:0000259" key="3">
    <source>
        <dbReference type="Pfam" id="PF03959"/>
    </source>
</evidence>
<protein>
    <recommendedName>
        <fullName evidence="3">Serine hydrolase domain-containing protein</fullName>
    </recommendedName>
</protein>
<feature type="region of interest" description="Disordered" evidence="2">
    <location>
        <begin position="213"/>
        <end position="248"/>
    </location>
</feature>
<dbReference type="GO" id="GO:0016787">
    <property type="term" value="F:hydrolase activity"/>
    <property type="evidence" value="ECO:0007669"/>
    <property type="project" value="UniProtKB-KW"/>
</dbReference>
<organism evidence="4 5">
    <name type="scientific">Polarella glacialis</name>
    <name type="common">Dinoflagellate</name>
    <dbReference type="NCBI Taxonomy" id="89957"/>
    <lineage>
        <taxon>Eukaryota</taxon>
        <taxon>Sar</taxon>
        <taxon>Alveolata</taxon>
        <taxon>Dinophyceae</taxon>
        <taxon>Suessiales</taxon>
        <taxon>Suessiaceae</taxon>
        <taxon>Polarella</taxon>
    </lineage>
</organism>
<gene>
    <name evidence="4" type="ORF">PGLA1383_LOCUS39998</name>
</gene>
<dbReference type="PANTHER" id="PTHR48070">
    <property type="entry name" value="ESTERASE OVCA2"/>
    <property type="match status" value="1"/>
</dbReference>
<dbReference type="SUPFAM" id="SSF53474">
    <property type="entry name" value="alpha/beta-Hydrolases"/>
    <property type="match status" value="1"/>
</dbReference>
<dbReference type="Pfam" id="PF03959">
    <property type="entry name" value="FSH1"/>
    <property type="match status" value="1"/>
</dbReference>
<dbReference type="InterPro" id="IPR050593">
    <property type="entry name" value="LovG"/>
</dbReference>
<dbReference type="EMBL" id="CAJNNV010027995">
    <property type="protein sequence ID" value="CAE8622563.1"/>
    <property type="molecule type" value="Genomic_DNA"/>
</dbReference>
<dbReference type="OMA" id="CYSGFIA"/>
<evidence type="ECO:0000313" key="5">
    <source>
        <dbReference type="Proteomes" id="UP000654075"/>
    </source>
</evidence>
<dbReference type="AlphaFoldDB" id="A0A813GIS0"/>